<organism evidence="1">
    <name type="scientific">Ovis aries</name>
    <name type="common">Sheep</name>
    <dbReference type="NCBI Taxonomy" id="9940"/>
    <lineage>
        <taxon>Eukaryota</taxon>
        <taxon>Metazoa</taxon>
        <taxon>Chordata</taxon>
        <taxon>Craniata</taxon>
        <taxon>Vertebrata</taxon>
        <taxon>Euteleostomi</taxon>
        <taxon>Mammalia</taxon>
        <taxon>Eutheria</taxon>
        <taxon>Laurasiatheria</taxon>
        <taxon>Artiodactyla</taxon>
        <taxon>Ruminantia</taxon>
        <taxon>Pecora</taxon>
        <taxon>Bovidae</taxon>
        <taxon>Caprinae</taxon>
        <taxon>Ovis</taxon>
    </lineage>
</organism>
<accession>A0AC11BIG6</accession>
<dbReference type="Ensembl" id="ENSOART00020018262.2">
    <property type="protein sequence ID" value="ENSOARP00020015102.2"/>
    <property type="gene ID" value="ENSOARG00020011907.2"/>
</dbReference>
<evidence type="ECO:0000313" key="1">
    <source>
        <dbReference type="Ensembl" id="ENSOARP00020015102.2"/>
    </source>
</evidence>
<gene>
    <name evidence="1" type="primary">LIME1</name>
</gene>
<reference evidence="1" key="3">
    <citation type="submission" date="2025-09" db="UniProtKB">
        <authorList>
            <consortium name="Ensembl"/>
        </authorList>
    </citation>
    <scope>IDENTIFICATION</scope>
</reference>
<proteinExistence type="predicted"/>
<protein>
    <submittedName>
        <fullName evidence="1">Lck interacting transmembrane adaptor 1</fullName>
    </submittedName>
</protein>
<reference evidence="1" key="1">
    <citation type="submission" date="2020-11" db="EMBL/GenBank/DDBJ databases">
        <authorList>
            <person name="Davenport K.M."/>
            <person name="Bickhart D.M."/>
            <person name="Smith T.P.L."/>
            <person name="Murdoch B.M."/>
            <person name="Rosen B.D."/>
        </authorList>
    </citation>
    <scope>NUCLEOTIDE SEQUENCE [LARGE SCALE GENOMIC DNA]</scope>
    <source>
        <strain evidence="1">OAR_USU_Benz2616</strain>
    </source>
</reference>
<sequence length="319" mass="34472">MRLQGSSVPPALWVLGCLTLLLWLWVLCTACNRKQSRRQLSRLQGSAMPAEVVSARVSLGPDCSWGQGGAIWRLTSLPCPQSLLRRPHHCSLSKSDTRLHELHRSRPCSRAPRPASMDLLCPQWLEASRGMTRPPAPFSHQELPLAAPSTGPEATYSNVGLATIPRARLAVSSGVWAGARLTSSYARPGPEARPVVAEYACVQKFRGTDQGPQGLGQGKVEATPPTQVDILYSRVNKPKRRDPGPATDQPDPKGGGAILALGSDPAYEVLPLGGLAMDKSLLENVYESIQEMGAPLEHPSSSSYQERTCAEHRDTLLPV</sequence>
<name>A0AC11BIG6_SHEEP</name>
<reference evidence="1" key="2">
    <citation type="submission" date="2025-08" db="UniProtKB">
        <authorList>
            <consortium name="Ensembl"/>
        </authorList>
    </citation>
    <scope>IDENTIFICATION</scope>
</reference>